<organism evidence="1 2">
    <name type="scientific">Pseudomonas syringae pv. actinidiae ICMP 18807</name>
    <dbReference type="NCBI Taxonomy" id="1194404"/>
    <lineage>
        <taxon>Bacteria</taxon>
        <taxon>Pseudomonadati</taxon>
        <taxon>Pseudomonadota</taxon>
        <taxon>Gammaproteobacteria</taxon>
        <taxon>Pseudomonadales</taxon>
        <taxon>Pseudomonadaceae</taxon>
        <taxon>Pseudomonas</taxon>
        <taxon>Pseudomonas syringae</taxon>
    </lineage>
</organism>
<evidence type="ECO:0000313" key="2">
    <source>
        <dbReference type="Proteomes" id="UP000015729"/>
    </source>
</evidence>
<dbReference type="Proteomes" id="UP000015729">
    <property type="component" value="Unassembled WGS sequence"/>
</dbReference>
<dbReference type="AlphaFoldDB" id="S6SWL4"/>
<accession>S6SWL4</accession>
<sequence length="66" mass="7251">AIDPQTRCVVLVSWMANPCSLGDLLDRLESLANQRAAMLSLMQTTIRNTTPTMSGRSILNHRQPGV</sequence>
<name>S6SWL4_PSESF</name>
<protein>
    <submittedName>
        <fullName evidence="1">Type III secretion protein HrpG</fullName>
    </submittedName>
</protein>
<proteinExistence type="predicted"/>
<gene>
    <name evidence="1" type="ORF">A244_35998</name>
</gene>
<evidence type="ECO:0000313" key="1">
    <source>
        <dbReference type="EMBL" id="EPN33762.1"/>
    </source>
</evidence>
<reference evidence="1 2" key="1">
    <citation type="journal article" date="2013" name="PLoS Pathog.">
        <title>Genomic analysis of the Kiwifruit pathogen Pseudomonas syringae pv. actinidiae provides insight into the origins of an emergent plant disease.</title>
        <authorList>
            <person name="McCann H.C."/>
            <person name="Rikkerink E.H."/>
            <person name="Bertels F."/>
            <person name="Fiers M."/>
            <person name="Lu A."/>
            <person name="Rees-George J."/>
            <person name="Andersen M.T."/>
            <person name="Gleave A.P."/>
            <person name="Haubold B."/>
            <person name="Wohlers M.W."/>
            <person name="Guttman D.S."/>
            <person name="Wang P.W."/>
            <person name="Straub C."/>
            <person name="Vanneste J.L."/>
            <person name="Rainey P.B."/>
            <person name="Templeton M.D."/>
        </authorList>
    </citation>
    <scope>NUCLEOTIDE SEQUENCE [LARGE SCALE GENOMIC DNA]</scope>
    <source>
        <strain evidence="1 2">ICMP 18807</strain>
    </source>
</reference>
<dbReference type="EMBL" id="AOKG01002474">
    <property type="protein sequence ID" value="EPN33762.1"/>
    <property type="molecule type" value="Genomic_DNA"/>
</dbReference>
<dbReference type="PATRIC" id="fig|1194404.4.peg.7395"/>
<comment type="caution">
    <text evidence="1">The sequence shown here is derived from an EMBL/GenBank/DDBJ whole genome shotgun (WGS) entry which is preliminary data.</text>
</comment>
<feature type="non-terminal residue" evidence="1">
    <location>
        <position position="1"/>
    </location>
</feature>